<evidence type="ECO:0000256" key="1">
    <source>
        <dbReference type="SAM" id="MobiDB-lite"/>
    </source>
</evidence>
<dbReference type="HOGENOM" id="CLU_010194_9_1_1"/>
<dbReference type="InterPro" id="IPR057326">
    <property type="entry name" value="KR_dom"/>
</dbReference>
<feature type="region of interest" description="Disordered" evidence="1">
    <location>
        <begin position="1"/>
        <end position="87"/>
    </location>
</feature>
<protein>
    <submittedName>
        <fullName evidence="3">NADP-binding protein</fullName>
    </submittedName>
</protein>
<dbReference type="AlphaFoldDB" id="M5G6R5"/>
<dbReference type="SUPFAM" id="SSF51735">
    <property type="entry name" value="NAD(P)-binding Rossmann-fold domains"/>
    <property type="match status" value="1"/>
</dbReference>
<accession>M5G6R5</accession>
<dbReference type="Proteomes" id="UP000030653">
    <property type="component" value="Unassembled WGS sequence"/>
</dbReference>
<reference evidence="3 4" key="1">
    <citation type="journal article" date="2012" name="Science">
        <title>The Paleozoic origin of enzymatic lignin decomposition reconstructed from 31 fungal genomes.</title>
        <authorList>
            <person name="Floudas D."/>
            <person name="Binder M."/>
            <person name="Riley R."/>
            <person name="Barry K."/>
            <person name="Blanchette R.A."/>
            <person name="Henrissat B."/>
            <person name="Martinez A.T."/>
            <person name="Otillar R."/>
            <person name="Spatafora J.W."/>
            <person name="Yadav J.S."/>
            <person name="Aerts A."/>
            <person name="Benoit I."/>
            <person name="Boyd A."/>
            <person name="Carlson A."/>
            <person name="Copeland A."/>
            <person name="Coutinho P.M."/>
            <person name="de Vries R.P."/>
            <person name="Ferreira P."/>
            <person name="Findley K."/>
            <person name="Foster B."/>
            <person name="Gaskell J."/>
            <person name="Glotzer D."/>
            <person name="Gorecki P."/>
            <person name="Heitman J."/>
            <person name="Hesse C."/>
            <person name="Hori C."/>
            <person name="Igarashi K."/>
            <person name="Jurgens J.A."/>
            <person name="Kallen N."/>
            <person name="Kersten P."/>
            <person name="Kohler A."/>
            <person name="Kuees U."/>
            <person name="Kumar T.K.A."/>
            <person name="Kuo A."/>
            <person name="LaButti K."/>
            <person name="Larrondo L.F."/>
            <person name="Lindquist E."/>
            <person name="Ling A."/>
            <person name="Lombard V."/>
            <person name="Lucas S."/>
            <person name="Lundell T."/>
            <person name="Martin R."/>
            <person name="McLaughlin D.J."/>
            <person name="Morgenstern I."/>
            <person name="Morin E."/>
            <person name="Murat C."/>
            <person name="Nagy L.G."/>
            <person name="Nolan M."/>
            <person name="Ohm R.A."/>
            <person name="Patyshakuliyeva A."/>
            <person name="Rokas A."/>
            <person name="Ruiz-Duenas F.J."/>
            <person name="Sabat G."/>
            <person name="Salamov A."/>
            <person name="Samejima M."/>
            <person name="Schmutz J."/>
            <person name="Slot J.C."/>
            <person name="St John F."/>
            <person name="Stenlid J."/>
            <person name="Sun H."/>
            <person name="Sun S."/>
            <person name="Syed K."/>
            <person name="Tsang A."/>
            <person name="Wiebenga A."/>
            <person name="Young D."/>
            <person name="Pisabarro A."/>
            <person name="Eastwood D.C."/>
            <person name="Martin F."/>
            <person name="Cullen D."/>
            <person name="Grigoriev I.V."/>
            <person name="Hibbett D.S."/>
        </authorList>
    </citation>
    <scope>NUCLEOTIDE SEQUENCE [LARGE SCALE GENOMIC DNA]</scope>
    <source>
        <strain evidence="3 4">DJM-731 SS1</strain>
    </source>
</reference>
<dbReference type="InterPro" id="IPR052184">
    <property type="entry name" value="SDR_enzymes"/>
</dbReference>
<dbReference type="PANTHER" id="PTHR45458">
    <property type="entry name" value="SHORT-CHAIN DEHYDROGENASE/REDUCTASE SDR"/>
    <property type="match status" value="1"/>
</dbReference>
<gene>
    <name evidence="3" type="ORF">DACRYDRAFT_112771</name>
</gene>
<dbReference type="CDD" id="cd05325">
    <property type="entry name" value="carb_red_sniffer_like_SDR_c"/>
    <property type="match status" value="1"/>
</dbReference>
<evidence type="ECO:0000259" key="2">
    <source>
        <dbReference type="SMART" id="SM00822"/>
    </source>
</evidence>
<dbReference type="InterPro" id="IPR002347">
    <property type="entry name" value="SDR_fam"/>
</dbReference>
<sequence length="333" mass="35559">MTPGGIKRISTLFRPKSSKDSKPGRSKLQPLPDSPESPSPTPPFSSSSATSTFSRPGTAGSTTTTRRKKDKDKRHEEDLLGPASPLDEFAQPLTDRVVVVSGASRGIGLEFVKQLSQDPHTLVIALIRNPETAAKLVQLTSTQVVAIHADVTDEASLRAAASDVSKLAKGKVDMLINCAAVNTDPDKTLEEWDAEGLNLHLATNVTGPVLTTNAFLPLLRHSSQKPKKIINLTSGMASLTLNSPANPPSPSYAAYTISKCCLNAATRKYAVELGREGMLFVALSAGWVRTDMGGPDAPLSAQEAVSQLLRVIEGLKQEDNGKFLHINGEEIDF</sequence>
<dbReference type="GO" id="GO:0016616">
    <property type="term" value="F:oxidoreductase activity, acting on the CH-OH group of donors, NAD or NADP as acceptor"/>
    <property type="evidence" value="ECO:0007669"/>
    <property type="project" value="TreeGrafter"/>
</dbReference>
<proteinExistence type="predicted"/>
<feature type="compositionally biased region" description="Pro residues" evidence="1">
    <location>
        <begin position="32"/>
        <end position="43"/>
    </location>
</feature>
<dbReference type="OrthoDB" id="9876299at2759"/>
<dbReference type="RefSeq" id="XP_040632840.1">
    <property type="nucleotide sequence ID" value="XM_040769508.1"/>
</dbReference>
<dbReference type="PRINTS" id="PR00081">
    <property type="entry name" value="GDHRDH"/>
</dbReference>
<name>M5G6R5_DACPD</name>
<dbReference type="Gene3D" id="3.40.50.720">
    <property type="entry name" value="NAD(P)-binding Rossmann-like Domain"/>
    <property type="match status" value="1"/>
</dbReference>
<feature type="compositionally biased region" description="Low complexity" evidence="1">
    <location>
        <begin position="44"/>
        <end position="56"/>
    </location>
</feature>
<dbReference type="PANTHER" id="PTHR45458:SF1">
    <property type="entry name" value="SHORT CHAIN DEHYDROGENASE"/>
    <property type="match status" value="1"/>
</dbReference>
<dbReference type="Pfam" id="PF00106">
    <property type="entry name" value="adh_short"/>
    <property type="match status" value="1"/>
</dbReference>
<dbReference type="EMBL" id="JH795855">
    <property type="protein sequence ID" value="EJU05946.1"/>
    <property type="molecule type" value="Genomic_DNA"/>
</dbReference>
<dbReference type="InterPro" id="IPR036291">
    <property type="entry name" value="NAD(P)-bd_dom_sf"/>
</dbReference>
<feature type="domain" description="Ketoreductase" evidence="2">
    <location>
        <begin position="96"/>
        <end position="314"/>
    </location>
</feature>
<dbReference type="OMA" id="FAIHPGW"/>
<evidence type="ECO:0000313" key="4">
    <source>
        <dbReference type="Proteomes" id="UP000030653"/>
    </source>
</evidence>
<dbReference type="SMART" id="SM00822">
    <property type="entry name" value="PKS_KR"/>
    <property type="match status" value="1"/>
</dbReference>
<organism evidence="3 4">
    <name type="scientific">Dacryopinax primogenitus (strain DJM 731)</name>
    <name type="common">Brown rot fungus</name>
    <dbReference type="NCBI Taxonomy" id="1858805"/>
    <lineage>
        <taxon>Eukaryota</taxon>
        <taxon>Fungi</taxon>
        <taxon>Dikarya</taxon>
        <taxon>Basidiomycota</taxon>
        <taxon>Agaricomycotina</taxon>
        <taxon>Dacrymycetes</taxon>
        <taxon>Dacrymycetales</taxon>
        <taxon>Dacrymycetaceae</taxon>
        <taxon>Dacryopinax</taxon>
    </lineage>
</organism>
<evidence type="ECO:0000313" key="3">
    <source>
        <dbReference type="EMBL" id="EJU05946.1"/>
    </source>
</evidence>
<dbReference type="GeneID" id="63684570"/>
<keyword evidence="4" id="KW-1185">Reference proteome</keyword>